<keyword evidence="3" id="KW-1185">Reference proteome</keyword>
<dbReference type="Pfam" id="PF00651">
    <property type="entry name" value="BTB"/>
    <property type="match status" value="1"/>
</dbReference>
<sequence length="355" mass="40876">MGSILRCHRCQQTCPSCSRFTITALRSFGGTPWKTHNRNSVAAFDYVELENGPTVCADWRRNKTLEERHLYMFHNQICCDVSLIVGENTNTTERIDAHSFILASGGSVFEKILTEVTQQNTTINIPDIKPKIFRIVLEYLYSEKAEIAPNTISAVLNAAKKFKIYKLIDECFSLLQGYINDDSVCALLEQAVRFQNERLMGKCLRYIDKETASVIKTKSFKQVSLENILKIVSRDSLIIREDDLFDGLLEWAYAKCQTLSQPKTPQNARKMLGEAFYYIRFPMMNPQNFTNKIANISMLTDSEKIDLFRYFYGSEKPNLPFLDRPRQWNKRASGILFNKPHPDIFTQGNFGSNMF</sequence>
<evidence type="ECO:0000313" key="2">
    <source>
        <dbReference type="EMBL" id="VDI17340.1"/>
    </source>
</evidence>
<gene>
    <name evidence="2" type="ORF">MGAL_10B043112</name>
</gene>
<dbReference type="PANTHER" id="PTHR45774">
    <property type="entry name" value="BTB/POZ DOMAIN-CONTAINING"/>
    <property type="match status" value="1"/>
</dbReference>
<protein>
    <recommendedName>
        <fullName evidence="1">BTB domain-containing protein</fullName>
    </recommendedName>
</protein>
<dbReference type="Proteomes" id="UP000596742">
    <property type="component" value="Unassembled WGS sequence"/>
</dbReference>
<dbReference type="OrthoDB" id="6052989at2759"/>
<evidence type="ECO:0000313" key="3">
    <source>
        <dbReference type="Proteomes" id="UP000596742"/>
    </source>
</evidence>
<dbReference type="PROSITE" id="PS50097">
    <property type="entry name" value="BTB"/>
    <property type="match status" value="1"/>
</dbReference>
<dbReference type="EMBL" id="UYJE01003205">
    <property type="protein sequence ID" value="VDI17340.1"/>
    <property type="molecule type" value="Genomic_DNA"/>
</dbReference>
<dbReference type="InterPro" id="IPR011333">
    <property type="entry name" value="SKP1/BTB/POZ_sf"/>
</dbReference>
<accession>A0A8B6DCQ5</accession>
<dbReference type="GO" id="GO:0000932">
    <property type="term" value="C:P-body"/>
    <property type="evidence" value="ECO:0007669"/>
    <property type="project" value="TreeGrafter"/>
</dbReference>
<dbReference type="SUPFAM" id="SSF54695">
    <property type="entry name" value="POZ domain"/>
    <property type="match status" value="1"/>
</dbReference>
<dbReference type="AlphaFoldDB" id="A0A8B6DCQ5"/>
<proteinExistence type="predicted"/>
<dbReference type="SMART" id="SM00875">
    <property type="entry name" value="BACK"/>
    <property type="match status" value="1"/>
</dbReference>
<dbReference type="PANTHER" id="PTHR45774:SF3">
    <property type="entry name" value="BTB (POZ) DOMAIN-CONTAINING 2B-RELATED"/>
    <property type="match status" value="1"/>
</dbReference>
<dbReference type="InterPro" id="IPR011705">
    <property type="entry name" value="BACK"/>
</dbReference>
<reference evidence="2" key="1">
    <citation type="submission" date="2018-11" db="EMBL/GenBank/DDBJ databases">
        <authorList>
            <person name="Alioto T."/>
            <person name="Alioto T."/>
        </authorList>
    </citation>
    <scope>NUCLEOTIDE SEQUENCE</scope>
</reference>
<dbReference type="Gene3D" id="1.25.40.420">
    <property type="match status" value="1"/>
</dbReference>
<dbReference type="InterPro" id="IPR000210">
    <property type="entry name" value="BTB/POZ_dom"/>
</dbReference>
<comment type="caution">
    <text evidence="2">The sequence shown here is derived from an EMBL/GenBank/DDBJ whole genome shotgun (WGS) entry which is preliminary data.</text>
</comment>
<organism evidence="2 3">
    <name type="scientific">Mytilus galloprovincialis</name>
    <name type="common">Mediterranean mussel</name>
    <dbReference type="NCBI Taxonomy" id="29158"/>
    <lineage>
        <taxon>Eukaryota</taxon>
        <taxon>Metazoa</taxon>
        <taxon>Spiralia</taxon>
        <taxon>Lophotrochozoa</taxon>
        <taxon>Mollusca</taxon>
        <taxon>Bivalvia</taxon>
        <taxon>Autobranchia</taxon>
        <taxon>Pteriomorphia</taxon>
        <taxon>Mytilida</taxon>
        <taxon>Mytiloidea</taxon>
        <taxon>Mytilidae</taxon>
        <taxon>Mytilinae</taxon>
        <taxon>Mytilus</taxon>
    </lineage>
</organism>
<evidence type="ECO:0000259" key="1">
    <source>
        <dbReference type="PROSITE" id="PS50097"/>
    </source>
</evidence>
<dbReference type="GO" id="GO:0005829">
    <property type="term" value="C:cytosol"/>
    <property type="evidence" value="ECO:0007669"/>
    <property type="project" value="TreeGrafter"/>
</dbReference>
<name>A0A8B6DCQ5_MYTGA</name>
<dbReference type="Gene3D" id="3.30.710.10">
    <property type="entry name" value="Potassium Channel Kv1.1, Chain A"/>
    <property type="match status" value="1"/>
</dbReference>
<dbReference type="SMART" id="SM00225">
    <property type="entry name" value="BTB"/>
    <property type="match status" value="1"/>
</dbReference>
<dbReference type="GO" id="GO:0022008">
    <property type="term" value="P:neurogenesis"/>
    <property type="evidence" value="ECO:0007669"/>
    <property type="project" value="TreeGrafter"/>
</dbReference>
<dbReference type="Pfam" id="PF07707">
    <property type="entry name" value="BACK"/>
    <property type="match status" value="1"/>
</dbReference>
<feature type="domain" description="BTB" evidence="1">
    <location>
        <begin position="79"/>
        <end position="149"/>
    </location>
</feature>